<dbReference type="Gene3D" id="3.30.70.1290">
    <property type="entry name" value="Transposase IS200-like"/>
    <property type="match status" value="1"/>
</dbReference>
<dbReference type="InterPro" id="IPR052715">
    <property type="entry name" value="RAYT_transposase"/>
</dbReference>
<dbReference type="PANTHER" id="PTHR36966:SF1">
    <property type="entry name" value="REP-ASSOCIATED TYROSINE TRANSPOSASE"/>
    <property type="match status" value="1"/>
</dbReference>
<evidence type="ECO:0000313" key="4">
    <source>
        <dbReference type="Proteomes" id="UP000004671"/>
    </source>
</evidence>
<dbReference type="GO" id="GO:0006313">
    <property type="term" value="P:DNA transposition"/>
    <property type="evidence" value="ECO:0007669"/>
    <property type="project" value="InterPro"/>
</dbReference>
<evidence type="ECO:0000313" key="5">
    <source>
        <dbReference type="Proteomes" id="UP000183868"/>
    </source>
</evidence>
<reference evidence="2 5" key="2">
    <citation type="submission" date="2016-11" db="EMBL/GenBank/DDBJ databases">
        <title>Genomic analysis of Caldithrix abyssi and proposal of a novel bacterial phylum Caldithrichaeota.</title>
        <authorList>
            <person name="Kublanov I."/>
            <person name="Sigalova O."/>
            <person name="Gavrilov S."/>
            <person name="Lebedinsky A."/>
            <person name="Ivanova N."/>
            <person name="Daum C."/>
            <person name="Reddy T."/>
            <person name="Klenk H.P."/>
            <person name="Goker M."/>
            <person name="Reva O."/>
            <person name="Miroshnichenko M."/>
            <person name="Kyprides N."/>
            <person name="Woyke T."/>
            <person name="Gelfand M."/>
        </authorList>
    </citation>
    <scope>NUCLEOTIDE SEQUENCE [LARGE SCALE GENOMIC DNA]</scope>
    <source>
        <strain evidence="2 5">LF13</strain>
    </source>
</reference>
<evidence type="ECO:0000313" key="2">
    <source>
        <dbReference type="EMBL" id="APF20060.1"/>
    </source>
</evidence>
<dbReference type="SUPFAM" id="SSF143422">
    <property type="entry name" value="Transposase IS200-like"/>
    <property type="match status" value="1"/>
</dbReference>
<dbReference type="eggNOG" id="COG1943">
    <property type="taxonomic scope" value="Bacteria"/>
</dbReference>
<reference evidence="3 4" key="1">
    <citation type="submission" date="2011-09" db="EMBL/GenBank/DDBJ databases">
        <title>The permanent draft genome of Caldithrix abyssi DSM 13497.</title>
        <authorList>
            <consortium name="US DOE Joint Genome Institute (JGI-PGF)"/>
            <person name="Lucas S."/>
            <person name="Han J."/>
            <person name="Lapidus A."/>
            <person name="Bruce D."/>
            <person name="Goodwin L."/>
            <person name="Pitluck S."/>
            <person name="Peters L."/>
            <person name="Kyrpides N."/>
            <person name="Mavromatis K."/>
            <person name="Ivanova N."/>
            <person name="Mikhailova N."/>
            <person name="Chertkov O."/>
            <person name="Detter J.C."/>
            <person name="Tapia R."/>
            <person name="Han C."/>
            <person name="Land M."/>
            <person name="Hauser L."/>
            <person name="Markowitz V."/>
            <person name="Cheng J.-F."/>
            <person name="Hugenholtz P."/>
            <person name="Woyke T."/>
            <person name="Wu D."/>
            <person name="Spring S."/>
            <person name="Brambilla E."/>
            <person name="Klenk H.-P."/>
            <person name="Eisen J.A."/>
        </authorList>
    </citation>
    <scope>NUCLEOTIDE SEQUENCE [LARGE SCALE GENOMIC DNA]</scope>
    <source>
        <strain evidence="3 4">DSM 13497</strain>
    </source>
</reference>
<name>H1XRI4_CALAY</name>
<dbReference type="KEGG" id="caby:Cabys_3312"/>
<evidence type="ECO:0000259" key="1">
    <source>
        <dbReference type="SMART" id="SM01321"/>
    </source>
</evidence>
<evidence type="ECO:0000313" key="3">
    <source>
        <dbReference type="EMBL" id="EHO40137.1"/>
    </source>
</evidence>
<dbReference type="GO" id="GO:0004803">
    <property type="term" value="F:transposase activity"/>
    <property type="evidence" value="ECO:0007669"/>
    <property type="project" value="InterPro"/>
</dbReference>
<dbReference type="InterPro" id="IPR002686">
    <property type="entry name" value="Transposase_17"/>
</dbReference>
<keyword evidence="4" id="KW-1185">Reference proteome</keyword>
<proteinExistence type="predicted"/>
<dbReference type="FunCoup" id="H1XRI4">
    <property type="interactions" value="52"/>
</dbReference>
<dbReference type="RefSeq" id="WP_006927064.1">
    <property type="nucleotide sequence ID" value="NZ_CM001402.1"/>
</dbReference>
<feature type="domain" description="Transposase IS200-like" evidence="1">
    <location>
        <begin position="13"/>
        <end position="196"/>
    </location>
</feature>
<dbReference type="InParanoid" id="H1XRI4"/>
<sequence length="219" mass="26281">MAFYRRNLPHLIIPGFPFFVTTRLAGSLPQQKLNALREEFQKETQKIQKLKNKQSRILHKKELHRTFFLKYDDFLHERSTGPTWLANEQVAQIVHDSLHWGDGRLYHLIAFTLMPNHIHVVLLPKWENHKEKISQERKDEDAYFLARIMESFKKFTARKANKILGRQGQFWQHESYDHLIRNERELKRAVNYTLQNPVKAGLAATPDDYRWNYVNWDFL</sequence>
<dbReference type="HOGENOM" id="CLU_092744_0_0_0"/>
<dbReference type="Proteomes" id="UP000004671">
    <property type="component" value="Chromosome"/>
</dbReference>
<protein>
    <recommendedName>
        <fullName evidence="1">Transposase IS200-like domain-containing protein</fullName>
    </recommendedName>
</protein>
<dbReference type="STRING" id="880073.Cabys_3312"/>
<dbReference type="GO" id="GO:0043565">
    <property type="term" value="F:sequence-specific DNA binding"/>
    <property type="evidence" value="ECO:0007669"/>
    <property type="project" value="TreeGrafter"/>
</dbReference>
<accession>H1XRI4</accession>
<dbReference type="PANTHER" id="PTHR36966">
    <property type="entry name" value="REP-ASSOCIATED TYROSINE TRANSPOSASE"/>
    <property type="match status" value="1"/>
</dbReference>
<dbReference type="OrthoDB" id="9794403at2"/>
<dbReference type="EMBL" id="CM001402">
    <property type="protein sequence ID" value="EHO40137.1"/>
    <property type="molecule type" value="Genomic_DNA"/>
</dbReference>
<dbReference type="PaxDb" id="880073-Calab_0492"/>
<gene>
    <name evidence="2" type="ORF">Cabys_3312</name>
    <name evidence="3" type="ORF">Calab_0492</name>
</gene>
<dbReference type="EMBL" id="CP018099">
    <property type="protein sequence ID" value="APF20060.1"/>
    <property type="molecule type" value="Genomic_DNA"/>
</dbReference>
<dbReference type="AlphaFoldDB" id="H1XRI4"/>
<organism evidence="3 4">
    <name type="scientific">Caldithrix abyssi DSM 13497</name>
    <dbReference type="NCBI Taxonomy" id="880073"/>
    <lineage>
        <taxon>Bacteria</taxon>
        <taxon>Pseudomonadati</taxon>
        <taxon>Calditrichota</taxon>
        <taxon>Calditrichia</taxon>
        <taxon>Calditrichales</taxon>
        <taxon>Calditrichaceae</taxon>
        <taxon>Caldithrix</taxon>
    </lineage>
</organism>
<dbReference type="SMART" id="SM01321">
    <property type="entry name" value="Y1_Tnp"/>
    <property type="match status" value="1"/>
</dbReference>
<dbReference type="InterPro" id="IPR036515">
    <property type="entry name" value="Transposase_17_sf"/>
</dbReference>
<dbReference type="Proteomes" id="UP000183868">
    <property type="component" value="Chromosome"/>
</dbReference>